<dbReference type="EMBL" id="PFLW01000040">
    <property type="protein sequence ID" value="PIY89234.1"/>
    <property type="molecule type" value="Genomic_DNA"/>
</dbReference>
<protein>
    <recommendedName>
        <fullName evidence="4">PPM-type phosphatase domain-containing protein</fullName>
    </recommendedName>
</protein>
<name>A0A2M7R6I2_9BACT</name>
<keyword evidence="1" id="KW-0472">Membrane</keyword>
<evidence type="ECO:0008006" key="4">
    <source>
        <dbReference type="Google" id="ProtNLM"/>
    </source>
</evidence>
<proteinExistence type="predicted"/>
<sequence length="679" mass="77875">MQVFDLHFNPKTKEDTVFDSFCYEPENLSEKKLGNLYMVGQLSNALPHDAEFLQKLAQVIKTEYYSNPQRSTELALRESLRKANNFLAKIAKEGKVRWLGNLNFIILSIKEANFAPLAFHLKISPFLLNFAQTGEMKILLLREREILDISQNLDLQGTETYPLKIFENTVYGKLTSGDRIVILTKNIFEYFKNKDLIRGISRITDEKVLNEILKPLKKELSEISGVLFFVGLTKKSSLKLTSPFFKLKAFPLPSKIAFNIKWSLLRLPIGPSLKKKVGLVLLLISILIITFFLFKEEREKELRLTAQILAEVRIQKDKAENLLIFNDEAEANLLLQSAWSKISPLANKNYRPLQLETKTLKESIEKDLTSLNQLEKISNPELISEIPSSEINLIPQEMLIFNKSLYLFNPFSANIYKLVFDSKEGSVLSGGQNLKLGTNFLDSILFFSKPNILIQYFPQKLTNQFKELTLELPSLFDEKSEAKPKIPPKTLDWEEISFAALVNYGSNLYFLDSKSGEIIKYSLPPDLNKNADQNKVLVGEVWLNNLTGGKKPQGAKSMAIDGNIWILNSKNEIDKYYKGKYTETLSFNFFPFLENPTKIWTSFSNPYLYILEPKENRIVILTKYGKVVRQYQSEKFDNLLDFAVSEDYNPPTTLPDEVGAPGKTIYLLNSLRVYRISFE</sequence>
<dbReference type="SUPFAM" id="SSF63825">
    <property type="entry name" value="YWTD domain"/>
    <property type="match status" value="1"/>
</dbReference>
<evidence type="ECO:0000313" key="3">
    <source>
        <dbReference type="Proteomes" id="UP000230767"/>
    </source>
</evidence>
<evidence type="ECO:0000256" key="1">
    <source>
        <dbReference type="SAM" id="Phobius"/>
    </source>
</evidence>
<keyword evidence="1" id="KW-0812">Transmembrane</keyword>
<feature type="transmembrane region" description="Helical" evidence="1">
    <location>
        <begin position="277"/>
        <end position="294"/>
    </location>
</feature>
<accession>A0A2M7R6I2</accession>
<dbReference type="AlphaFoldDB" id="A0A2M7R6I2"/>
<evidence type="ECO:0000313" key="2">
    <source>
        <dbReference type="EMBL" id="PIY89234.1"/>
    </source>
</evidence>
<comment type="caution">
    <text evidence="2">The sequence shown here is derived from an EMBL/GenBank/DDBJ whole genome shotgun (WGS) entry which is preliminary data.</text>
</comment>
<reference evidence="3" key="1">
    <citation type="submission" date="2017-09" db="EMBL/GenBank/DDBJ databases">
        <title>Depth-based differentiation of microbial function through sediment-hosted aquifers and enrichment of novel symbionts in the deep terrestrial subsurface.</title>
        <authorList>
            <person name="Probst A.J."/>
            <person name="Ladd B."/>
            <person name="Jarett J.K."/>
            <person name="Geller-Mcgrath D.E."/>
            <person name="Sieber C.M.K."/>
            <person name="Emerson J.B."/>
            <person name="Anantharaman K."/>
            <person name="Thomas B.C."/>
            <person name="Malmstrom R."/>
            <person name="Stieglmeier M."/>
            <person name="Klingl A."/>
            <person name="Woyke T."/>
            <person name="Ryan C.M."/>
            <person name="Banfield J.F."/>
        </authorList>
    </citation>
    <scope>NUCLEOTIDE SEQUENCE [LARGE SCALE GENOMIC DNA]</scope>
</reference>
<gene>
    <name evidence="2" type="ORF">COY73_01520</name>
</gene>
<dbReference type="Proteomes" id="UP000230767">
    <property type="component" value="Unassembled WGS sequence"/>
</dbReference>
<keyword evidence="1" id="KW-1133">Transmembrane helix</keyword>
<organism evidence="2 3">
    <name type="scientific">Candidatus Nealsonbacteria bacterium CG_4_10_14_0_8_um_filter_37_14</name>
    <dbReference type="NCBI Taxonomy" id="1974684"/>
    <lineage>
        <taxon>Bacteria</taxon>
        <taxon>Candidatus Nealsoniibacteriota</taxon>
    </lineage>
</organism>